<proteinExistence type="predicted"/>
<evidence type="ECO:0000313" key="2">
    <source>
        <dbReference type="EMBL" id="KAH7126378.1"/>
    </source>
</evidence>
<feature type="signal peptide" evidence="1">
    <location>
        <begin position="1"/>
        <end position="20"/>
    </location>
</feature>
<dbReference type="Proteomes" id="UP000717696">
    <property type="component" value="Unassembled WGS sequence"/>
</dbReference>
<keyword evidence="1" id="KW-0732">Signal</keyword>
<keyword evidence="3" id="KW-1185">Reference proteome</keyword>
<evidence type="ECO:0000256" key="1">
    <source>
        <dbReference type="SAM" id="SignalP"/>
    </source>
</evidence>
<organism evidence="2 3">
    <name type="scientific">Dactylonectria estremocensis</name>
    <dbReference type="NCBI Taxonomy" id="1079267"/>
    <lineage>
        <taxon>Eukaryota</taxon>
        <taxon>Fungi</taxon>
        <taxon>Dikarya</taxon>
        <taxon>Ascomycota</taxon>
        <taxon>Pezizomycotina</taxon>
        <taxon>Sordariomycetes</taxon>
        <taxon>Hypocreomycetidae</taxon>
        <taxon>Hypocreales</taxon>
        <taxon>Nectriaceae</taxon>
        <taxon>Dactylonectria</taxon>
    </lineage>
</organism>
<reference evidence="2" key="1">
    <citation type="journal article" date="2021" name="Nat. Commun.">
        <title>Genetic determinants of endophytism in the Arabidopsis root mycobiome.</title>
        <authorList>
            <person name="Mesny F."/>
            <person name="Miyauchi S."/>
            <person name="Thiergart T."/>
            <person name="Pickel B."/>
            <person name="Atanasova L."/>
            <person name="Karlsson M."/>
            <person name="Huettel B."/>
            <person name="Barry K.W."/>
            <person name="Haridas S."/>
            <person name="Chen C."/>
            <person name="Bauer D."/>
            <person name="Andreopoulos W."/>
            <person name="Pangilinan J."/>
            <person name="LaButti K."/>
            <person name="Riley R."/>
            <person name="Lipzen A."/>
            <person name="Clum A."/>
            <person name="Drula E."/>
            <person name="Henrissat B."/>
            <person name="Kohler A."/>
            <person name="Grigoriev I.V."/>
            <person name="Martin F.M."/>
            <person name="Hacquard S."/>
        </authorList>
    </citation>
    <scope>NUCLEOTIDE SEQUENCE</scope>
    <source>
        <strain evidence="2">MPI-CAGE-AT-0021</strain>
    </source>
</reference>
<protein>
    <recommendedName>
        <fullName evidence="4">Secreted protein</fullName>
    </recommendedName>
</protein>
<dbReference type="AlphaFoldDB" id="A0A9P9IL59"/>
<dbReference type="EMBL" id="JAGMUU010000023">
    <property type="protein sequence ID" value="KAH7126378.1"/>
    <property type="molecule type" value="Genomic_DNA"/>
</dbReference>
<gene>
    <name evidence="2" type="ORF">B0J13DRAFT_147911</name>
</gene>
<sequence>MVVPPLVFVIVLVLVLCVYRRPVSRVTVRDPAHGHLLCTRRNSNSISFCVWWLLRECHSARTCACRSCSLINRSCKLSHTNTSNDGPLFADALRRYSHSSHPVSWM</sequence>
<name>A0A9P9IL59_9HYPO</name>
<accession>A0A9P9IL59</accession>
<evidence type="ECO:0008006" key="4">
    <source>
        <dbReference type="Google" id="ProtNLM"/>
    </source>
</evidence>
<evidence type="ECO:0000313" key="3">
    <source>
        <dbReference type="Proteomes" id="UP000717696"/>
    </source>
</evidence>
<comment type="caution">
    <text evidence="2">The sequence shown here is derived from an EMBL/GenBank/DDBJ whole genome shotgun (WGS) entry which is preliminary data.</text>
</comment>
<feature type="chain" id="PRO_5040349041" description="Secreted protein" evidence="1">
    <location>
        <begin position="21"/>
        <end position="106"/>
    </location>
</feature>